<dbReference type="InterPro" id="IPR004839">
    <property type="entry name" value="Aminotransferase_I/II_large"/>
</dbReference>
<dbReference type="PROSITE" id="PS00105">
    <property type="entry name" value="AA_TRANSFER_CLASS_1"/>
    <property type="match status" value="1"/>
</dbReference>
<dbReference type="PRINTS" id="PR00799">
    <property type="entry name" value="TRANSAMINASE"/>
</dbReference>
<dbReference type="InterPro" id="IPR015422">
    <property type="entry name" value="PyrdxlP-dep_Trfase_small"/>
</dbReference>
<dbReference type="Proteomes" id="UP001642409">
    <property type="component" value="Unassembled WGS sequence"/>
</dbReference>
<dbReference type="PANTHER" id="PTHR11879:SF22">
    <property type="entry name" value="ASPARTATE AMINOTRANSFERASE, MITOCHONDRIAL"/>
    <property type="match status" value="1"/>
</dbReference>
<comment type="catalytic activity">
    <reaction evidence="7 8">
        <text>L-aspartate + 2-oxoglutarate = oxaloacetate + L-glutamate</text>
        <dbReference type="Rhea" id="RHEA:21824"/>
        <dbReference type="ChEBI" id="CHEBI:16452"/>
        <dbReference type="ChEBI" id="CHEBI:16810"/>
        <dbReference type="ChEBI" id="CHEBI:29985"/>
        <dbReference type="ChEBI" id="CHEBI:29991"/>
        <dbReference type="EC" id="2.6.1.1"/>
    </reaction>
</comment>
<proteinExistence type="inferred from homology"/>
<organism evidence="10">
    <name type="scientific">Hexamita inflata</name>
    <dbReference type="NCBI Taxonomy" id="28002"/>
    <lineage>
        <taxon>Eukaryota</taxon>
        <taxon>Metamonada</taxon>
        <taxon>Diplomonadida</taxon>
        <taxon>Hexamitidae</taxon>
        <taxon>Hexamitinae</taxon>
        <taxon>Hexamita</taxon>
    </lineage>
</organism>
<dbReference type="GO" id="GO:0005739">
    <property type="term" value="C:mitochondrion"/>
    <property type="evidence" value="ECO:0007669"/>
    <property type="project" value="TreeGrafter"/>
</dbReference>
<dbReference type="PANTHER" id="PTHR11879">
    <property type="entry name" value="ASPARTATE AMINOTRANSFERASE"/>
    <property type="match status" value="1"/>
</dbReference>
<evidence type="ECO:0000256" key="8">
    <source>
        <dbReference type="RuleBase" id="RU000480"/>
    </source>
</evidence>
<evidence type="ECO:0000256" key="6">
    <source>
        <dbReference type="ARBA" id="ARBA00022898"/>
    </source>
</evidence>
<dbReference type="EMBL" id="CATOUU010000919">
    <property type="protein sequence ID" value="CAI9959613.1"/>
    <property type="molecule type" value="Genomic_DNA"/>
</dbReference>
<keyword evidence="4 8" id="KW-0032">Aminotransferase</keyword>
<protein>
    <recommendedName>
        <fullName evidence="8">Aspartate aminotransferase</fullName>
        <ecNumber evidence="8">2.6.1.1</ecNumber>
    </recommendedName>
</protein>
<evidence type="ECO:0000313" key="11">
    <source>
        <dbReference type="EMBL" id="CAL6084635.1"/>
    </source>
</evidence>
<dbReference type="FunFam" id="3.90.1150.10:FF:000001">
    <property type="entry name" value="Aspartate aminotransferase"/>
    <property type="match status" value="1"/>
</dbReference>
<dbReference type="Gene3D" id="3.40.640.10">
    <property type="entry name" value="Type I PLP-dependent aspartate aminotransferase-like (Major domain)"/>
    <property type="match status" value="1"/>
</dbReference>
<name>A0AA86QU42_9EUKA</name>
<dbReference type="NCBIfam" id="NF006719">
    <property type="entry name" value="PRK09257.1"/>
    <property type="match status" value="1"/>
</dbReference>
<dbReference type="EMBL" id="CAXDID020000380">
    <property type="protein sequence ID" value="CAL6084635.1"/>
    <property type="molecule type" value="Genomic_DNA"/>
</dbReference>
<keyword evidence="5 8" id="KW-0808">Transferase</keyword>
<dbReference type="Gene3D" id="3.90.1150.10">
    <property type="entry name" value="Aspartate Aminotransferase, domain 1"/>
    <property type="match status" value="1"/>
</dbReference>
<dbReference type="InterPro" id="IPR000796">
    <property type="entry name" value="Asp_trans"/>
</dbReference>
<evidence type="ECO:0000256" key="4">
    <source>
        <dbReference type="ARBA" id="ARBA00022576"/>
    </source>
</evidence>
<evidence type="ECO:0000313" key="10">
    <source>
        <dbReference type="EMBL" id="CAI9959613.1"/>
    </source>
</evidence>
<dbReference type="InterPro" id="IPR015424">
    <property type="entry name" value="PyrdxlP-dep_Trfase"/>
</dbReference>
<accession>A0AA86QU42</accession>
<gene>
    <name evidence="10" type="ORF">HINF_LOCUS47258</name>
    <name evidence="11" type="ORF">HINF_LOCUS62300</name>
</gene>
<dbReference type="GO" id="GO:0004069">
    <property type="term" value="F:L-aspartate:2-oxoglutarate aminotransferase activity"/>
    <property type="evidence" value="ECO:0007669"/>
    <property type="project" value="UniProtKB-EC"/>
</dbReference>
<comment type="miscellaneous">
    <text evidence="8">In eukaryotes there are cytoplasmic, mitochondrial and chloroplastic isozymes.</text>
</comment>
<evidence type="ECO:0000256" key="2">
    <source>
        <dbReference type="ARBA" id="ARBA00007441"/>
    </source>
</evidence>
<comment type="similarity">
    <text evidence="2">Belongs to the class-I pyridoxal-phosphate-dependent aminotransferase family.</text>
</comment>
<reference evidence="10" key="1">
    <citation type="submission" date="2023-06" db="EMBL/GenBank/DDBJ databases">
        <authorList>
            <person name="Kurt Z."/>
        </authorList>
    </citation>
    <scope>NUCLEOTIDE SEQUENCE</scope>
</reference>
<evidence type="ECO:0000256" key="3">
    <source>
        <dbReference type="ARBA" id="ARBA00011738"/>
    </source>
</evidence>
<comment type="cofactor">
    <cofactor evidence="1">
        <name>pyridoxal 5'-phosphate</name>
        <dbReference type="ChEBI" id="CHEBI:597326"/>
    </cofactor>
</comment>
<reference evidence="11 12" key="2">
    <citation type="submission" date="2024-07" db="EMBL/GenBank/DDBJ databases">
        <authorList>
            <person name="Akdeniz Z."/>
        </authorList>
    </citation>
    <scope>NUCLEOTIDE SEQUENCE [LARGE SCALE GENOMIC DNA]</scope>
</reference>
<dbReference type="GO" id="GO:0030170">
    <property type="term" value="F:pyridoxal phosphate binding"/>
    <property type="evidence" value="ECO:0007669"/>
    <property type="project" value="InterPro"/>
</dbReference>
<keyword evidence="6" id="KW-0663">Pyridoxal phosphate</keyword>
<dbReference type="EC" id="2.6.1.1" evidence="8"/>
<evidence type="ECO:0000256" key="1">
    <source>
        <dbReference type="ARBA" id="ARBA00001933"/>
    </source>
</evidence>
<dbReference type="GO" id="GO:0006520">
    <property type="term" value="P:amino acid metabolic process"/>
    <property type="evidence" value="ECO:0007669"/>
    <property type="project" value="InterPro"/>
</dbReference>
<evidence type="ECO:0000313" key="12">
    <source>
        <dbReference type="Proteomes" id="UP001642409"/>
    </source>
</evidence>
<dbReference type="CDD" id="cd00609">
    <property type="entry name" value="AAT_like"/>
    <property type="match status" value="1"/>
</dbReference>
<evidence type="ECO:0000259" key="9">
    <source>
        <dbReference type="Pfam" id="PF00155"/>
    </source>
</evidence>
<evidence type="ECO:0000256" key="5">
    <source>
        <dbReference type="ARBA" id="ARBA00022679"/>
    </source>
</evidence>
<comment type="caution">
    <text evidence="10">The sequence shown here is derived from an EMBL/GenBank/DDBJ whole genome shotgun (WGS) entry which is preliminary data.</text>
</comment>
<evidence type="ECO:0000256" key="7">
    <source>
        <dbReference type="ARBA" id="ARBA00049185"/>
    </source>
</evidence>
<dbReference type="Pfam" id="PF00155">
    <property type="entry name" value="Aminotran_1_2"/>
    <property type="match status" value="1"/>
</dbReference>
<dbReference type="AlphaFoldDB" id="A0AA86QU42"/>
<feature type="domain" description="Aminotransferase class I/classII large" evidence="9">
    <location>
        <begin position="29"/>
        <end position="404"/>
    </location>
</feature>
<comment type="subunit">
    <text evidence="3 8">Homodimer.</text>
</comment>
<dbReference type="InterPro" id="IPR015421">
    <property type="entry name" value="PyrdxlP-dep_Trfase_major"/>
</dbReference>
<dbReference type="SUPFAM" id="SSF53383">
    <property type="entry name" value="PLP-dependent transferases"/>
    <property type="match status" value="1"/>
</dbReference>
<sequence length="413" mass="46260">MSAFAHVPASKPDAILHLNTLFAQDQSPNKVSLGVGAYRDENGKPWILPSVKAAEAVISADLTKYNKEYPPQPGYPLFLKSCQEFLLGEDHTAIAEKRVASCQSLSGTGSLHVGMCFLMNNYAGHQFYMPSVTWPNHYGIFEKAYGKQSKYLEYTYLFKDGQLKIDFESMKKDMNNAPNESIFLLHACAHNPSGIDLSKDQWMEVLAIFKAKKHVAFFDVAYQGFATGSFEEDGFATRLFAREGVEIVVAQSFAKNFGLYGERVGCCHIVHTDQNNAQLTLNLQGYMCLIVRQTWSMSPVHGAYIVQTIGQDPELKKQFLVDVQTMSSRIKKMRQMLYDELMRIGTKGDWTHILTCIGMFTFTGLTPAQVEHMKVKHAVYLVTQGGRMSMCGLTEKNVAYVAAAMKETVENVK</sequence>
<keyword evidence="12" id="KW-1185">Reference proteome</keyword>
<dbReference type="InterPro" id="IPR004838">
    <property type="entry name" value="NHTrfase_class1_PyrdxlP-BS"/>
</dbReference>